<dbReference type="InterPro" id="IPR003594">
    <property type="entry name" value="HATPase_dom"/>
</dbReference>
<dbReference type="PANTHER" id="PTHR44936">
    <property type="entry name" value="SENSOR PROTEIN CREC"/>
    <property type="match status" value="1"/>
</dbReference>
<reference evidence="12 13" key="1">
    <citation type="submission" date="2018-10" db="EMBL/GenBank/DDBJ databases">
        <title>Marmoricola sp. 4Q3S-7 whole genome shotgun sequence.</title>
        <authorList>
            <person name="Li F."/>
        </authorList>
    </citation>
    <scope>NUCLEOTIDE SEQUENCE [LARGE SCALE GENOMIC DNA]</scope>
    <source>
        <strain evidence="12 13">4Q3S-7</strain>
    </source>
</reference>
<gene>
    <name evidence="12" type="ORF">D9V37_02740</name>
</gene>
<dbReference type="AlphaFoldDB" id="A0A3L8P7G3"/>
<evidence type="ECO:0000256" key="9">
    <source>
        <dbReference type="ARBA" id="ARBA00023026"/>
    </source>
</evidence>
<keyword evidence="4" id="KW-1003">Cell membrane</keyword>
<keyword evidence="5" id="KW-0597">Phosphoprotein</keyword>
<dbReference type="CDD" id="cd00075">
    <property type="entry name" value="HATPase"/>
    <property type="match status" value="1"/>
</dbReference>
<evidence type="ECO:0000256" key="4">
    <source>
        <dbReference type="ARBA" id="ARBA00022475"/>
    </source>
</evidence>
<evidence type="ECO:0000256" key="3">
    <source>
        <dbReference type="ARBA" id="ARBA00012438"/>
    </source>
</evidence>
<evidence type="ECO:0000256" key="7">
    <source>
        <dbReference type="ARBA" id="ARBA00022777"/>
    </source>
</evidence>
<dbReference type="Proteomes" id="UP000281708">
    <property type="component" value="Unassembled WGS sequence"/>
</dbReference>
<evidence type="ECO:0000256" key="2">
    <source>
        <dbReference type="ARBA" id="ARBA00004651"/>
    </source>
</evidence>
<dbReference type="InterPro" id="IPR050980">
    <property type="entry name" value="2C_sensor_his_kinase"/>
</dbReference>
<organism evidence="12 13">
    <name type="scientific">Nocardioides mangrovicus</name>
    <dbReference type="NCBI Taxonomy" id="2478913"/>
    <lineage>
        <taxon>Bacteria</taxon>
        <taxon>Bacillati</taxon>
        <taxon>Actinomycetota</taxon>
        <taxon>Actinomycetes</taxon>
        <taxon>Propionibacteriales</taxon>
        <taxon>Nocardioidaceae</taxon>
        <taxon>Nocardioides</taxon>
    </lineage>
</organism>
<dbReference type="InterPro" id="IPR005467">
    <property type="entry name" value="His_kinase_dom"/>
</dbReference>
<accession>A0A3L8P7G3</accession>
<evidence type="ECO:0000256" key="1">
    <source>
        <dbReference type="ARBA" id="ARBA00000085"/>
    </source>
</evidence>
<keyword evidence="6" id="KW-0808">Transferase</keyword>
<dbReference type="InterPro" id="IPR036097">
    <property type="entry name" value="HisK_dim/P_sf"/>
</dbReference>
<dbReference type="SMART" id="SM00387">
    <property type="entry name" value="HATPase_c"/>
    <property type="match status" value="1"/>
</dbReference>
<keyword evidence="7 12" id="KW-0418">Kinase</keyword>
<dbReference type="SMART" id="SM00388">
    <property type="entry name" value="HisKA"/>
    <property type="match status" value="1"/>
</dbReference>
<dbReference type="EC" id="2.7.13.3" evidence="3"/>
<dbReference type="RefSeq" id="WP_121804562.1">
    <property type="nucleotide sequence ID" value="NZ_RDBE01000001.1"/>
</dbReference>
<keyword evidence="13" id="KW-1185">Reference proteome</keyword>
<dbReference type="Gene3D" id="6.10.340.10">
    <property type="match status" value="1"/>
</dbReference>
<dbReference type="FunFam" id="1.10.287.130:FF:000001">
    <property type="entry name" value="Two-component sensor histidine kinase"/>
    <property type="match status" value="1"/>
</dbReference>
<dbReference type="Pfam" id="PF00512">
    <property type="entry name" value="HisKA"/>
    <property type="match status" value="1"/>
</dbReference>
<proteinExistence type="predicted"/>
<evidence type="ECO:0000313" key="12">
    <source>
        <dbReference type="EMBL" id="RLV50882.1"/>
    </source>
</evidence>
<dbReference type="GO" id="GO:0000155">
    <property type="term" value="F:phosphorelay sensor kinase activity"/>
    <property type="evidence" value="ECO:0007669"/>
    <property type="project" value="InterPro"/>
</dbReference>
<dbReference type="InterPro" id="IPR004358">
    <property type="entry name" value="Sig_transdc_His_kin-like_C"/>
</dbReference>
<evidence type="ECO:0000256" key="8">
    <source>
        <dbReference type="ARBA" id="ARBA00023012"/>
    </source>
</evidence>
<dbReference type="GO" id="GO:0005886">
    <property type="term" value="C:plasma membrane"/>
    <property type="evidence" value="ECO:0007669"/>
    <property type="project" value="UniProtKB-SubCell"/>
</dbReference>
<dbReference type="InterPro" id="IPR003661">
    <property type="entry name" value="HisK_dim/P_dom"/>
</dbReference>
<evidence type="ECO:0000256" key="6">
    <source>
        <dbReference type="ARBA" id="ARBA00022679"/>
    </source>
</evidence>
<keyword evidence="8" id="KW-0902">Two-component regulatory system</keyword>
<feature type="domain" description="Histidine kinase" evidence="11">
    <location>
        <begin position="234"/>
        <end position="450"/>
    </location>
</feature>
<keyword evidence="10" id="KW-1133">Transmembrane helix</keyword>
<name>A0A3L8P7G3_9ACTN</name>
<comment type="caution">
    <text evidence="12">The sequence shown here is derived from an EMBL/GenBank/DDBJ whole genome shotgun (WGS) entry which is preliminary data.</text>
</comment>
<dbReference type="PANTHER" id="PTHR44936:SF9">
    <property type="entry name" value="SENSOR PROTEIN CREC"/>
    <property type="match status" value="1"/>
</dbReference>
<keyword evidence="9" id="KW-0843">Virulence</keyword>
<dbReference type="PROSITE" id="PS50109">
    <property type="entry name" value="HIS_KIN"/>
    <property type="match status" value="1"/>
</dbReference>
<evidence type="ECO:0000256" key="10">
    <source>
        <dbReference type="SAM" id="Phobius"/>
    </source>
</evidence>
<evidence type="ECO:0000256" key="5">
    <source>
        <dbReference type="ARBA" id="ARBA00022553"/>
    </source>
</evidence>
<dbReference type="InterPro" id="IPR036890">
    <property type="entry name" value="HATPase_C_sf"/>
</dbReference>
<dbReference type="EMBL" id="RDBE01000001">
    <property type="protein sequence ID" value="RLV50882.1"/>
    <property type="molecule type" value="Genomic_DNA"/>
</dbReference>
<dbReference type="SUPFAM" id="SSF55874">
    <property type="entry name" value="ATPase domain of HSP90 chaperone/DNA topoisomerase II/histidine kinase"/>
    <property type="match status" value="1"/>
</dbReference>
<keyword evidence="10" id="KW-0472">Membrane</keyword>
<protein>
    <recommendedName>
        <fullName evidence="3">histidine kinase</fullName>
        <ecNumber evidence="3">2.7.13.3</ecNumber>
    </recommendedName>
</protein>
<dbReference type="SUPFAM" id="SSF47384">
    <property type="entry name" value="Homodimeric domain of signal transducing histidine kinase"/>
    <property type="match status" value="1"/>
</dbReference>
<feature type="transmembrane region" description="Helical" evidence="10">
    <location>
        <begin position="149"/>
        <end position="168"/>
    </location>
</feature>
<evidence type="ECO:0000313" key="13">
    <source>
        <dbReference type="Proteomes" id="UP000281708"/>
    </source>
</evidence>
<dbReference type="CDD" id="cd00082">
    <property type="entry name" value="HisKA"/>
    <property type="match status" value="1"/>
</dbReference>
<dbReference type="Gene3D" id="3.30.565.10">
    <property type="entry name" value="Histidine kinase-like ATPase, C-terminal domain"/>
    <property type="match status" value="1"/>
</dbReference>
<comment type="subcellular location">
    <subcellularLocation>
        <location evidence="2">Cell membrane</location>
        <topology evidence="2">Multi-pass membrane protein</topology>
    </subcellularLocation>
</comment>
<dbReference type="Pfam" id="PF02518">
    <property type="entry name" value="HATPase_c"/>
    <property type="match status" value="1"/>
</dbReference>
<dbReference type="Gene3D" id="1.10.287.130">
    <property type="match status" value="1"/>
</dbReference>
<dbReference type="OrthoDB" id="3190394at2"/>
<keyword evidence="10" id="KW-0812">Transmembrane</keyword>
<comment type="catalytic activity">
    <reaction evidence="1">
        <text>ATP + protein L-histidine = ADP + protein N-phospho-L-histidine.</text>
        <dbReference type="EC" id="2.7.13.3"/>
    </reaction>
</comment>
<sequence>MRSALTTRLILAMLAVATVAFLFAALLTAPLVRSSAEQSAHTTLGRQADLIADLPRASRLTLRENARLDVRGLNLGTVTPAGRTTGAARALDESQVSRLLAGGSVSTTGRLGDRRVIVEARPLRNGGAVVLATGIREVSAAVAQQRERLLLALALGLVVALAVGAVIANGLGRPLARLAATARRMGAGERGAVTPEMVSGRGGTREVTDVADALLQLDVALQGSEERQRRFLLSVSHELRTPLTAVRGYAESLADGVTTGADVPVVAQTMVAEAQRLERYVDDLLALARLDADDFGLRAGPVDVAELAHETADAWAERAGREQVSVEARVTGEPPVVTSDRGRLRQVLDALVDNAVRVCPPGAQVVVAAAGHEGGVRLQVRDSGPGLSEEDAVVAFRPGALHAKYVDRAGGHGLGLAIVHRLVTRLGGTIQVGRAAEGGAAFVVDLPPHP</sequence>
<evidence type="ECO:0000259" key="11">
    <source>
        <dbReference type="PROSITE" id="PS50109"/>
    </source>
</evidence>
<dbReference type="PRINTS" id="PR00344">
    <property type="entry name" value="BCTRLSENSOR"/>
</dbReference>